<name>A0A381U5V9_9ZZZZ</name>
<proteinExistence type="predicted"/>
<keyword evidence="4" id="KW-0460">Magnesium</keyword>
<dbReference type="SUPFAM" id="SSF56784">
    <property type="entry name" value="HAD-like"/>
    <property type="match status" value="1"/>
</dbReference>
<dbReference type="Gene3D" id="3.40.50.1000">
    <property type="entry name" value="HAD superfamily/HAD-like"/>
    <property type="match status" value="1"/>
</dbReference>
<dbReference type="SFLD" id="SFLDG01129">
    <property type="entry name" value="C1.5:_HAD__Beta-PGM__Phosphata"/>
    <property type="match status" value="1"/>
</dbReference>
<dbReference type="GO" id="GO:0016791">
    <property type="term" value="F:phosphatase activity"/>
    <property type="evidence" value="ECO:0007669"/>
    <property type="project" value="TreeGrafter"/>
</dbReference>
<dbReference type="PANTHER" id="PTHR46470">
    <property type="entry name" value="N-ACYLNEURAMINATE-9-PHOSPHATASE"/>
    <property type="match status" value="1"/>
</dbReference>
<evidence type="ECO:0008006" key="6">
    <source>
        <dbReference type="Google" id="ProtNLM"/>
    </source>
</evidence>
<dbReference type="SFLD" id="SFLDS00003">
    <property type="entry name" value="Haloacid_Dehalogenase"/>
    <property type="match status" value="1"/>
</dbReference>
<evidence type="ECO:0000256" key="4">
    <source>
        <dbReference type="ARBA" id="ARBA00022842"/>
    </source>
</evidence>
<comment type="cofactor">
    <cofactor evidence="1">
        <name>Mg(2+)</name>
        <dbReference type="ChEBI" id="CHEBI:18420"/>
    </cofactor>
</comment>
<dbReference type="InterPro" id="IPR036412">
    <property type="entry name" value="HAD-like_sf"/>
</dbReference>
<dbReference type="NCBIfam" id="TIGR01549">
    <property type="entry name" value="HAD-SF-IA-v1"/>
    <property type="match status" value="1"/>
</dbReference>
<dbReference type="GO" id="GO:0046872">
    <property type="term" value="F:metal ion binding"/>
    <property type="evidence" value="ECO:0007669"/>
    <property type="project" value="UniProtKB-KW"/>
</dbReference>
<gene>
    <name evidence="5" type="ORF">METZ01_LOCUS76450</name>
</gene>
<evidence type="ECO:0000256" key="3">
    <source>
        <dbReference type="ARBA" id="ARBA00022801"/>
    </source>
</evidence>
<dbReference type="Gene3D" id="1.10.150.400">
    <property type="match status" value="1"/>
</dbReference>
<accession>A0A381U5V9</accession>
<dbReference type="EMBL" id="UINC01005796">
    <property type="protein sequence ID" value="SVA23596.1"/>
    <property type="molecule type" value="Genomic_DNA"/>
</dbReference>
<dbReference type="InterPro" id="IPR041492">
    <property type="entry name" value="HAD_2"/>
</dbReference>
<protein>
    <recommendedName>
        <fullName evidence="6">HAD family hydrolase</fullName>
    </recommendedName>
</protein>
<evidence type="ECO:0000313" key="5">
    <source>
        <dbReference type="EMBL" id="SVA23596.1"/>
    </source>
</evidence>
<dbReference type="GO" id="GO:0044281">
    <property type="term" value="P:small molecule metabolic process"/>
    <property type="evidence" value="ECO:0007669"/>
    <property type="project" value="UniProtKB-ARBA"/>
</dbReference>
<dbReference type="InterPro" id="IPR006439">
    <property type="entry name" value="HAD-SF_hydro_IA"/>
</dbReference>
<dbReference type="Pfam" id="PF13419">
    <property type="entry name" value="HAD_2"/>
    <property type="match status" value="1"/>
</dbReference>
<reference evidence="5" key="1">
    <citation type="submission" date="2018-05" db="EMBL/GenBank/DDBJ databases">
        <authorList>
            <person name="Lanie J.A."/>
            <person name="Ng W.-L."/>
            <person name="Kazmierczak K.M."/>
            <person name="Andrzejewski T.M."/>
            <person name="Davidsen T.M."/>
            <person name="Wayne K.J."/>
            <person name="Tettelin H."/>
            <person name="Glass J.I."/>
            <person name="Rusch D."/>
            <person name="Podicherti R."/>
            <person name="Tsui H.-C.T."/>
            <person name="Winkler M.E."/>
        </authorList>
    </citation>
    <scope>NUCLEOTIDE SEQUENCE</scope>
</reference>
<evidence type="ECO:0000256" key="2">
    <source>
        <dbReference type="ARBA" id="ARBA00022723"/>
    </source>
</evidence>
<organism evidence="5">
    <name type="scientific">marine metagenome</name>
    <dbReference type="NCBI Taxonomy" id="408172"/>
    <lineage>
        <taxon>unclassified sequences</taxon>
        <taxon>metagenomes</taxon>
        <taxon>ecological metagenomes</taxon>
    </lineage>
</organism>
<keyword evidence="2" id="KW-0479">Metal-binding</keyword>
<sequence length="251" mass="28323">MVVKGITFDLWDTVLIDDSDEPKRAKAGCPTKLVERRELVHAATSKLTDISFKSVSDIYDEVDSDFRNDWHNNNITRTVVHRLNQILDKLNVSLSEDEMIELVRLHEEMELVFRPDFVTGVHEAIARLSEHYQLGIISDAIFSPGRVLRTLLRDEGLLDYFDTFAFSDEVGHSKPHQSMFQHAWEGLHLFPSEVVHIGDRETNDIAGPHEFGMKAILCIAAVDRGSANTKADGIFNDYSGLSEALEKIKGS</sequence>
<dbReference type="PANTHER" id="PTHR46470:SF2">
    <property type="entry name" value="GLYCERALDEHYDE 3-PHOSPHATE PHOSPHATASE"/>
    <property type="match status" value="1"/>
</dbReference>
<keyword evidence="3" id="KW-0378">Hydrolase</keyword>
<dbReference type="InterPro" id="IPR023214">
    <property type="entry name" value="HAD_sf"/>
</dbReference>
<dbReference type="InterPro" id="IPR051400">
    <property type="entry name" value="HAD-like_hydrolase"/>
</dbReference>
<dbReference type="AlphaFoldDB" id="A0A381U5V9"/>
<evidence type="ECO:0000256" key="1">
    <source>
        <dbReference type="ARBA" id="ARBA00001946"/>
    </source>
</evidence>